<dbReference type="SUPFAM" id="SSF56112">
    <property type="entry name" value="Protein kinase-like (PK-like)"/>
    <property type="match status" value="1"/>
</dbReference>
<dbReference type="Proteomes" id="UP000028504">
    <property type="component" value="Chromosome"/>
</dbReference>
<organism evidence="2 3">
    <name type="scientific">Corynebacterium atypicum</name>
    <dbReference type="NCBI Taxonomy" id="191610"/>
    <lineage>
        <taxon>Bacteria</taxon>
        <taxon>Bacillati</taxon>
        <taxon>Actinomycetota</taxon>
        <taxon>Actinomycetes</taxon>
        <taxon>Mycobacteriales</taxon>
        <taxon>Corynebacteriaceae</taxon>
        <taxon>Corynebacterium</taxon>
    </lineage>
</organism>
<dbReference type="InterPro" id="IPR002575">
    <property type="entry name" value="Aminoglycoside_PTrfase"/>
</dbReference>
<keyword evidence="3" id="KW-1185">Reference proteome</keyword>
<reference evidence="2 3" key="1">
    <citation type="submission" date="2014-07" db="EMBL/GenBank/DDBJ databases">
        <title>Complete genome sequence of Corynebacterium atypicum DSM 44849: identifiction of the mycolic acid biosynthesis genes.</title>
        <authorList>
            <person name="Tippelt A."/>
            <person name="Mollmann S."/>
            <person name="Albersmeier A."/>
            <person name="Jaenicke S."/>
            <person name="Ruckert C."/>
            <person name="Tauch A."/>
        </authorList>
    </citation>
    <scope>NUCLEOTIDE SEQUENCE [LARGE SCALE GENOMIC DNA]</scope>
    <source>
        <strain evidence="2 3">R2070</strain>
    </source>
</reference>
<dbReference type="InterPro" id="IPR011009">
    <property type="entry name" value="Kinase-like_dom_sf"/>
</dbReference>
<gene>
    <name evidence="2" type="ORF">CATYP_07890</name>
</gene>
<feature type="domain" description="Aminoglycoside phosphotransferase" evidence="1">
    <location>
        <begin position="103"/>
        <end position="295"/>
    </location>
</feature>
<evidence type="ECO:0000313" key="2">
    <source>
        <dbReference type="EMBL" id="AIG64522.1"/>
    </source>
</evidence>
<evidence type="ECO:0000259" key="1">
    <source>
        <dbReference type="Pfam" id="PF01636"/>
    </source>
</evidence>
<proteinExistence type="predicted"/>
<accession>A0ABN4DGB6</accession>
<protein>
    <recommendedName>
        <fullName evidence="1">Aminoglycoside phosphotransferase domain-containing protein</fullName>
    </recommendedName>
</protein>
<sequence>MDTEALARELSHSCFYGAKTETIDRVEVLHSSPLTGAEADTSALIVRVHHGQSADLYQLYVDSAGRDVLGERASDYGAALAAGRPPVGEVHGDAGLIAGLSGRPLGLEQSNSTLVFGAAGGPPQVAVKVFRKLEPGLNPEVELLTQISECPYVPRIFAWVGTRDGADPVTLAIAEEFIADSANGWADALEFAAADRSFAPRATALGKAVRAVHEELADKLGTEEASGEELVGRLDERLAAAAPAVESAAGAELFARARTRLRGLVSAANTQRIHGDLHLGQVLVVGDGYRILDFEGEPARPLAERRRRDPAVRDVAGLVRSIDYAAHFPAYSHTGPGPKDPSAWSCEASEALLAGYGLAEDQRQLLDAYVLDKALYEVAYEANNRPDWVGIPLAAVRRLLGDSEDSAK</sequence>
<dbReference type="Gene3D" id="3.90.1200.10">
    <property type="match status" value="1"/>
</dbReference>
<name>A0ABN4DGB6_9CORY</name>
<dbReference type="EMBL" id="CP008944">
    <property type="protein sequence ID" value="AIG64522.1"/>
    <property type="molecule type" value="Genomic_DNA"/>
</dbReference>
<evidence type="ECO:0000313" key="3">
    <source>
        <dbReference type="Proteomes" id="UP000028504"/>
    </source>
</evidence>
<dbReference type="Pfam" id="PF01636">
    <property type="entry name" value="APH"/>
    <property type="match status" value="1"/>
</dbReference>